<dbReference type="PROSITE" id="PS00135">
    <property type="entry name" value="TRYPSIN_SER"/>
    <property type="match status" value="2"/>
</dbReference>
<dbReference type="InterPro" id="IPR033116">
    <property type="entry name" value="TRYPSIN_SER"/>
</dbReference>
<dbReference type="Proteomes" id="UP001333110">
    <property type="component" value="Unassembled WGS sequence"/>
</dbReference>
<evidence type="ECO:0000259" key="14">
    <source>
        <dbReference type="PROSITE" id="PS50998"/>
    </source>
</evidence>
<dbReference type="PROSITE" id="PS50240">
    <property type="entry name" value="TRYPSIN_DOM"/>
    <property type="match status" value="2"/>
</dbReference>
<keyword evidence="8" id="KW-0325">Glycoprotein</keyword>
<feature type="compositionally biased region" description="Basic and acidic residues" evidence="11">
    <location>
        <begin position="674"/>
        <end position="684"/>
    </location>
</feature>
<keyword evidence="6" id="KW-0106">Calcium</keyword>
<keyword evidence="5 10" id="KW-0720">Serine protease</keyword>
<evidence type="ECO:0000256" key="11">
    <source>
        <dbReference type="SAM" id="MobiDB-lite"/>
    </source>
</evidence>
<evidence type="ECO:0000256" key="3">
    <source>
        <dbReference type="ARBA" id="ARBA00022670"/>
    </source>
</evidence>
<dbReference type="SMART" id="SM00069">
    <property type="entry name" value="GLA"/>
    <property type="match status" value="2"/>
</dbReference>
<feature type="domain" description="Gla" evidence="14">
    <location>
        <begin position="474"/>
        <end position="520"/>
    </location>
</feature>
<keyword evidence="16" id="KW-1185">Reference proteome</keyword>
<dbReference type="PANTHER" id="PTHR24278">
    <property type="entry name" value="COAGULATION FACTOR"/>
    <property type="match status" value="1"/>
</dbReference>
<evidence type="ECO:0000256" key="2">
    <source>
        <dbReference type="ARBA" id="ARBA00022525"/>
    </source>
</evidence>
<feature type="domain" description="Gla" evidence="14">
    <location>
        <begin position="87"/>
        <end position="133"/>
    </location>
</feature>
<dbReference type="SMART" id="SM00020">
    <property type="entry name" value="Tryp_SPc"/>
    <property type="match status" value="2"/>
</dbReference>
<keyword evidence="3 10" id="KW-0645">Protease</keyword>
<dbReference type="InterPro" id="IPR017857">
    <property type="entry name" value="Coagulation_fac-like_Gla_dom"/>
</dbReference>
<feature type="domain" description="EGF-like" evidence="12">
    <location>
        <begin position="520"/>
        <end position="556"/>
    </location>
</feature>
<dbReference type="GO" id="GO:0004252">
    <property type="term" value="F:serine-type endopeptidase activity"/>
    <property type="evidence" value="ECO:0007669"/>
    <property type="project" value="InterPro"/>
</dbReference>
<dbReference type="InterPro" id="IPR035972">
    <property type="entry name" value="GLA-like_dom_SF"/>
</dbReference>
<dbReference type="PROSITE" id="PS00134">
    <property type="entry name" value="TRYPSIN_HIS"/>
    <property type="match status" value="2"/>
</dbReference>
<dbReference type="PRINTS" id="PR00001">
    <property type="entry name" value="GLABLOOD"/>
</dbReference>
<dbReference type="Gene3D" id="2.40.10.10">
    <property type="entry name" value="Trypsin-like serine proteases"/>
    <property type="match status" value="4"/>
</dbReference>
<dbReference type="CDD" id="cd00054">
    <property type="entry name" value="EGF_CA"/>
    <property type="match status" value="1"/>
</dbReference>
<keyword evidence="4 10" id="KW-0378">Hydrolase</keyword>
<evidence type="ECO:0000256" key="8">
    <source>
        <dbReference type="ARBA" id="ARBA00023180"/>
    </source>
</evidence>
<sequence length="1061" mass="119344">MNLYVRPFTSSFMNRLADGLRCQREELEQVKNRYSFNEGELESDSCCSMWKLVTIGVLLTACSSRVCSTSIFYSNKDANQVLKIQKRANSFLEELKPGSVERECVEEQCDFEEASEIFETKEATLNFWSKYVEVKYTNCSVNNGGCEHFCRDDPANQCRSCSCASGYQLMKDHTMCKPVVEFPCGRVKMDYIEAKAGFNIRLIEGKAGRRGGSPWQIMLQNSKGKFLCGGVLIHPSWVLTAAHCIEAEEGLKLKSIQKCVQSSKKIEQTGKFHRLRTEADEQTIWVDKRVSHENYTKTTSDNDIAMLHLAEPVMYNKYALPICLPTRDLAEQELTRSGKQMVVTGWGSTSDVNSNYSTFLSYIQIPMVPRNECAQAMRFAISDNMLCAGSLGDKKDACSGDSGGPMITKYKDTWFLVGLVSWGEGCGRREKFGVYTKVSQYLEWIQHHIDEFSASWKVFMRKDEAHEVLKVRKRANYFLEEIRPGNLERECNEEKCSFEEAKEIFHSQEKTMEFWFNYKGLNPCSTNPCNNGGVCKIRHYNYFCICPPKFGGDNCEKEKFECWYKNGGCWQYCRDSSSAFHVVCSCAKDYTLHEDGKRCVQAAPFPCGLIKARQALEEGWLGQRRLLRGLREHRDDVARWNESTKGTARQTELEQSAVGENETLRDAFGQSTRVEGDAGQREAAGDASSWNKTLVDSVAQKPLADGAAGQQAGVPEHNEALEGTARPGKPRRGPAPWREPTQGPARQNESTAPAARQKEMVENAAGQNQTGESAGRNKTTVHDGLNQSSDWGNVSDAPQFVQINVSSALEHSDSRITGGTLCHRGHCPWQVLIRNSRDTGFCGGSLISSRWVVTAAHCLDLVRPHHVTVGDFDKYRREFKEQKIDVERSWTHPHYDSNDYNSDIALLYLSSDVIFNEYVIPICLPSPNLATLLSEEGRIGMVSGWGATHNRGSTLRFLMKVRLPIVNMETCQQSTDRLITDNMFCAGYNTEVADACKGDSGGPFTVSYRNTWFLLGIVSWGEGCAEKGKYGVYTRVSNYIPWIKEIVESVADSENFAINFS</sequence>
<keyword evidence="9" id="KW-0245">EGF-like domain</keyword>
<evidence type="ECO:0000256" key="1">
    <source>
        <dbReference type="ARBA" id="ARBA00004613"/>
    </source>
</evidence>
<dbReference type="InterPro" id="IPR009003">
    <property type="entry name" value="Peptidase_S1_PA"/>
</dbReference>
<dbReference type="EMBL" id="JAUNZN010000006">
    <property type="protein sequence ID" value="KAK4820352.1"/>
    <property type="molecule type" value="Genomic_DNA"/>
</dbReference>
<feature type="compositionally biased region" description="Polar residues" evidence="11">
    <location>
        <begin position="641"/>
        <end position="654"/>
    </location>
</feature>
<evidence type="ECO:0000256" key="9">
    <source>
        <dbReference type="PROSITE-ProRule" id="PRU00076"/>
    </source>
</evidence>
<evidence type="ECO:0000313" key="16">
    <source>
        <dbReference type="Proteomes" id="UP001333110"/>
    </source>
</evidence>
<dbReference type="AlphaFoldDB" id="A0AAN7RX50"/>
<name>A0AAN7RX50_MYCAM</name>
<dbReference type="GO" id="GO:0005615">
    <property type="term" value="C:extracellular space"/>
    <property type="evidence" value="ECO:0007669"/>
    <property type="project" value="TreeGrafter"/>
</dbReference>
<dbReference type="PROSITE" id="PS00022">
    <property type="entry name" value="EGF_1"/>
    <property type="match status" value="1"/>
</dbReference>
<feature type="domain" description="Peptidase S1" evidence="13">
    <location>
        <begin position="816"/>
        <end position="1048"/>
    </location>
</feature>
<dbReference type="SUPFAM" id="SSF57196">
    <property type="entry name" value="EGF/Laminin"/>
    <property type="match status" value="2"/>
</dbReference>
<feature type="domain" description="Peptidase S1" evidence="13">
    <location>
        <begin position="202"/>
        <end position="450"/>
    </location>
</feature>
<dbReference type="PROSITE" id="PS00011">
    <property type="entry name" value="GLA_1"/>
    <property type="match status" value="2"/>
</dbReference>
<dbReference type="SMART" id="SM00181">
    <property type="entry name" value="EGF"/>
    <property type="match status" value="3"/>
</dbReference>
<feature type="region of interest" description="Disordered" evidence="11">
    <location>
        <begin position="704"/>
        <end position="794"/>
    </location>
</feature>
<feature type="region of interest" description="Disordered" evidence="11">
    <location>
        <begin position="638"/>
        <end position="691"/>
    </location>
</feature>
<evidence type="ECO:0000256" key="7">
    <source>
        <dbReference type="ARBA" id="ARBA00023157"/>
    </source>
</evidence>
<dbReference type="SUPFAM" id="SSF57630">
    <property type="entry name" value="GLA-domain"/>
    <property type="match status" value="2"/>
</dbReference>
<feature type="disulfide bond" evidence="9">
    <location>
        <begin position="546"/>
        <end position="555"/>
    </location>
</feature>
<proteinExistence type="predicted"/>
<dbReference type="FunFam" id="4.10.740.10:FF:000001">
    <property type="entry name" value="vitamin K-dependent protein S"/>
    <property type="match status" value="2"/>
</dbReference>
<dbReference type="Pfam" id="PF14670">
    <property type="entry name" value="FXa_inhibition"/>
    <property type="match status" value="2"/>
</dbReference>
<evidence type="ECO:0000256" key="10">
    <source>
        <dbReference type="RuleBase" id="RU363034"/>
    </source>
</evidence>
<dbReference type="InterPro" id="IPR043504">
    <property type="entry name" value="Peptidase_S1_PA_chymotrypsin"/>
</dbReference>
<dbReference type="PRINTS" id="PR00722">
    <property type="entry name" value="CHYMOTRYPSIN"/>
</dbReference>
<evidence type="ECO:0000256" key="5">
    <source>
        <dbReference type="ARBA" id="ARBA00022825"/>
    </source>
</evidence>
<dbReference type="InterPro" id="IPR000742">
    <property type="entry name" value="EGF"/>
</dbReference>
<dbReference type="FunFam" id="2.40.10.10:FF:000015">
    <property type="entry name" value="Atrial natriuretic peptide-converting enzyme"/>
    <property type="match status" value="1"/>
</dbReference>
<dbReference type="GO" id="GO:0005509">
    <property type="term" value="F:calcium ion binding"/>
    <property type="evidence" value="ECO:0007669"/>
    <property type="project" value="InterPro"/>
</dbReference>
<dbReference type="SUPFAM" id="SSF50494">
    <property type="entry name" value="Trypsin-like serine proteases"/>
    <property type="match status" value="2"/>
</dbReference>
<dbReference type="PANTHER" id="PTHR24278:SF25">
    <property type="entry name" value="COAGULATION FACTOR IX"/>
    <property type="match status" value="1"/>
</dbReference>
<keyword evidence="7 9" id="KW-1015">Disulfide bond</keyword>
<comment type="caution">
    <text evidence="15">The sequence shown here is derived from an EMBL/GenBank/DDBJ whole genome shotgun (WGS) entry which is preliminary data.</text>
</comment>
<dbReference type="PROSITE" id="PS50998">
    <property type="entry name" value="GLA_2"/>
    <property type="match status" value="2"/>
</dbReference>
<dbReference type="CDD" id="cd00190">
    <property type="entry name" value="Tryp_SPc"/>
    <property type="match status" value="2"/>
</dbReference>
<evidence type="ECO:0000259" key="12">
    <source>
        <dbReference type="PROSITE" id="PS50026"/>
    </source>
</evidence>
<evidence type="ECO:0000256" key="4">
    <source>
        <dbReference type="ARBA" id="ARBA00022801"/>
    </source>
</evidence>
<accession>A0AAN7RX50</accession>
<dbReference type="FunFam" id="2.40.10.10:FF:000013">
    <property type="entry name" value="Coagulation factor X"/>
    <property type="match status" value="1"/>
</dbReference>
<reference evidence="15 16" key="1">
    <citation type="journal article" date="2023" name="J. Hered.">
        <title>Chromosome-level genome of the wood stork (Mycteria americana) provides insight into avian chromosome evolution.</title>
        <authorList>
            <person name="Flamio R. Jr."/>
            <person name="Ramstad K.M."/>
        </authorList>
    </citation>
    <scope>NUCLEOTIDE SEQUENCE [LARGE SCALE GENOMIC DNA]</scope>
    <source>
        <strain evidence="15">JAX WOST 10</strain>
    </source>
</reference>
<comment type="caution">
    <text evidence="9">Lacks conserved residue(s) required for the propagation of feature annotation.</text>
</comment>
<evidence type="ECO:0000259" key="13">
    <source>
        <dbReference type="PROSITE" id="PS50240"/>
    </source>
</evidence>
<dbReference type="Pfam" id="PF00594">
    <property type="entry name" value="Gla"/>
    <property type="match status" value="2"/>
</dbReference>
<dbReference type="InterPro" id="IPR050442">
    <property type="entry name" value="Peptidase_S1_coag_factors"/>
</dbReference>
<keyword evidence="2" id="KW-0964">Secreted</keyword>
<organism evidence="15 16">
    <name type="scientific">Mycteria americana</name>
    <name type="common">Wood stork</name>
    <dbReference type="NCBI Taxonomy" id="33587"/>
    <lineage>
        <taxon>Eukaryota</taxon>
        <taxon>Metazoa</taxon>
        <taxon>Chordata</taxon>
        <taxon>Craniata</taxon>
        <taxon>Vertebrata</taxon>
        <taxon>Euteleostomi</taxon>
        <taxon>Archelosauria</taxon>
        <taxon>Archosauria</taxon>
        <taxon>Dinosauria</taxon>
        <taxon>Saurischia</taxon>
        <taxon>Theropoda</taxon>
        <taxon>Coelurosauria</taxon>
        <taxon>Aves</taxon>
        <taxon>Neognathae</taxon>
        <taxon>Neoaves</taxon>
        <taxon>Aequornithes</taxon>
        <taxon>Ciconiiformes</taxon>
        <taxon>Ciconiidae</taxon>
        <taxon>Mycteria</taxon>
    </lineage>
</organism>
<dbReference type="PROSITE" id="PS50026">
    <property type="entry name" value="EGF_3"/>
    <property type="match status" value="1"/>
</dbReference>
<dbReference type="InterPro" id="IPR001254">
    <property type="entry name" value="Trypsin_dom"/>
</dbReference>
<comment type="subcellular location">
    <subcellularLocation>
        <location evidence="1">Secreted</location>
    </subcellularLocation>
</comment>
<dbReference type="GO" id="GO:0006508">
    <property type="term" value="P:proteolysis"/>
    <property type="evidence" value="ECO:0007669"/>
    <property type="project" value="UniProtKB-KW"/>
</dbReference>
<dbReference type="InterPro" id="IPR018114">
    <property type="entry name" value="TRYPSIN_HIS"/>
</dbReference>
<dbReference type="Gene3D" id="4.10.740.10">
    <property type="entry name" value="Coagulation Factor IX"/>
    <property type="match status" value="2"/>
</dbReference>
<evidence type="ECO:0000313" key="15">
    <source>
        <dbReference type="EMBL" id="KAK4820352.1"/>
    </source>
</evidence>
<dbReference type="InterPro" id="IPR000294">
    <property type="entry name" value="GLA_domain"/>
</dbReference>
<dbReference type="Pfam" id="PF00089">
    <property type="entry name" value="Trypsin"/>
    <property type="match status" value="2"/>
</dbReference>
<gene>
    <name evidence="15" type="ORF">QYF61_024890</name>
</gene>
<dbReference type="Gene3D" id="2.10.25.10">
    <property type="entry name" value="Laminin"/>
    <property type="match status" value="3"/>
</dbReference>
<protein>
    <submittedName>
        <fullName evidence="15">Uncharacterized protein</fullName>
    </submittedName>
</protein>
<evidence type="ECO:0000256" key="6">
    <source>
        <dbReference type="ARBA" id="ARBA00022837"/>
    </source>
</evidence>
<feature type="compositionally biased region" description="Polar residues" evidence="11">
    <location>
        <begin position="765"/>
        <end position="778"/>
    </location>
</feature>
<dbReference type="InterPro" id="IPR001314">
    <property type="entry name" value="Peptidase_S1A"/>
</dbReference>